<organism evidence="1 2">
    <name type="scientific">Citrobacter europaeus</name>
    <dbReference type="NCBI Taxonomy" id="1914243"/>
    <lineage>
        <taxon>Bacteria</taxon>
        <taxon>Pseudomonadati</taxon>
        <taxon>Pseudomonadota</taxon>
        <taxon>Gammaproteobacteria</taxon>
        <taxon>Enterobacterales</taxon>
        <taxon>Enterobacteriaceae</taxon>
        <taxon>Citrobacter</taxon>
    </lineage>
</organism>
<dbReference type="EMBL" id="FLUX01000006">
    <property type="protein sequence ID" value="SBW23525.1"/>
    <property type="molecule type" value="Genomic_DNA"/>
</dbReference>
<reference evidence="1 2" key="1">
    <citation type="submission" date="2016-04" db="EMBL/GenBank/DDBJ databases">
        <authorList>
            <person name="Mornico D."/>
        </authorList>
    </citation>
    <scope>NUCLEOTIDE SEQUENCE [LARGE SCALE GENOMIC DNA]</scope>
    <source>
        <strain evidence="1 2">A121</strain>
    </source>
</reference>
<evidence type="ECO:0000313" key="2">
    <source>
        <dbReference type="Proteomes" id="UP000195338"/>
    </source>
</evidence>
<accession>A0ABY0JKR5</accession>
<keyword evidence="2" id="KW-1185">Reference proteome</keyword>
<protein>
    <submittedName>
        <fullName evidence="1">Uncharacterized protein</fullName>
    </submittedName>
</protein>
<sequence length="80" mass="9293">MDNFNFLRRAGSDQYQKYSQDYIKIGNGYTFLNTNKNIMGDDAKAVYTMKLDMKLDTLCNRVNYAGYQVVKAKIKELYGI</sequence>
<proteinExistence type="predicted"/>
<dbReference type="Proteomes" id="UP000195338">
    <property type="component" value="Unassembled WGS sequence"/>
</dbReference>
<comment type="caution">
    <text evidence="1">The sequence shown here is derived from an EMBL/GenBank/DDBJ whole genome shotgun (WGS) entry which is preliminary data.</text>
</comment>
<evidence type="ECO:0000313" key="1">
    <source>
        <dbReference type="EMBL" id="SBW23525.1"/>
    </source>
</evidence>
<name>A0ABY0JKR5_9ENTR</name>
<gene>
    <name evidence="1" type="ORF">BN4901_0261</name>
</gene>